<dbReference type="Gene3D" id="1.50.10.20">
    <property type="match status" value="2"/>
</dbReference>
<dbReference type="Proteomes" id="UP000237105">
    <property type="component" value="Unassembled WGS sequence"/>
</dbReference>
<dbReference type="PANTHER" id="PTHR11764">
    <property type="entry name" value="TERPENE CYCLASE/MUTASE FAMILY MEMBER"/>
    <property type="match status" value="1"/>
</dbReference>
<name>A0A2P5A6L2_PARAD</name>
<sequence>ATLLLSQISPALVGKKMDSECVYDSVNLLLSYQSSDGSFPAWEPERAYRWLEYLNPTEFLADTIVEREYGRWGLCYTYAAWFGVEALVACGKSYKNSPILRKACEFLLSKQLPDGGWGESYLSSTNEVYTNLEGNRSNVVQTAWALLALIVAGQAEMNPTPIHHGVKLLINAQMDDGDFPQQEVNGIYMKNGVLNFSAYRNIFTIWAIGEYRRRVLFAY</sequence>
<dbReference type="GO" id="GO:0005811">
    <property type="term" value="C:lipid droplet"/>
    <property type="evidence" value="ECO:0007669"/>
    <property type="project" value="InterPro"/>
</dbReference>
<proteinExistence type="predicted"/>
<feature type="domain" description="Squalene cyclase C-terminal" evidence="2">
    <location>
        <begin position="69"/>
        <end position="213"/>
    </location>
</feature>
<evidence type="ECO:0000313" key="4">
    <source>
        <dbReference type="Proteomes" id="UP000237105"/>
    </source>
</evidence>
<dbReference type="GO" id="GO:0016104">
    <property type="term" value="P:triterpenoid biosynthetic process"/>
    <property type="evidence" value="ECO:0007669"/>
    <property type="project" value="InterPro"/>
</dbReference>
<dbReference type="AlphaFoldDB" id="A0A2P5A6L2"/>
<organism evidence="3 4">
    <name type="scientific">Parasponia andersonii</name>
    <name type="common">Sponia andersonii</name>
    <dbReference type="NCBI Taxonomy" id="3476"/>
    <lineage>
        <taxon>Eukaryota</taxon>
        <taxon>Viridiplantae</taxon>
        <taxon>Streptophyta</taxon>
        <taxon>Embryophyta</taxon>
        <taxon>Tracheophyta</taxon>
        <taxon>Spermatophyta</taxon>
        <taxon>Magnoliopsida</taxon>
        <taxon>eudicotyledons</taxon>
        <taxon>Gunneridae</taxon>
        <taxon>Pentapetalae</taxon>
        <taxon>rosids</taxon>
        <taxon>fabids</taxon>
        <taxon>Rosales</taxon>
        <taxon>Cannabaceae</taxon>
        <taxon>Parasponia</taxon>
    </lineage>
</organism>
<evidence type="ECO:0000259" key="2">
    <source>
        <dbReference type="Pfam" id="PF13243"/>
    </source>
</evidence>
<dbReference type="GO" id="GO:0031559">
    <property type="term" value="F:oxidosqualene cyclase activity"/>
    <property type="evidence" value="ECO:0007669"/>
    <property type="project" value="UniProtKB-ARBA"/>
</dbReference>
<gene>
    <name evidence="3" type="ORF">PanWU01x14_363440</name>
</gene>
<dbReference type="InterPro" id="IPR032696">
    <property type="entry name" value="SQ_cyclase_C"/>
</dbReference>
<dbReference type="PANTHER" id="PTHR11764:SF19">
    <property type="entry name" value="TERPENE CYCLASE_MUTASE FAMILY MEMBER"/>
    <property type="match status" value="1"/>
</dbReference>
<dbReference type="STRING" id="3476.A0A2P5A6L2"/>
<feature type="non-terminal residue" evidence="3">
    <location>
        <position position="1"/>
    </location>
</feature>
<keyword evidence="4" id="KW-1185">Reference proteome</keyword>
<dbReference type="InterPro" id="IPR008930">
    <property type="entry name" value="Terpenoid_cyclase/PrenylTrfase"/>
</dbReference>
<evidence type="ECO:0000313" key="3">
    <source>
        <dbReference type="EMBL" id="PON32183.1"/>
    </source>
</evidence>
<dbReference type="EMBL" id="JXTB01000853">
    <property type="protein sequence ID" value="PON32183.1"/>
    <property type="molecule type" value="Genomic_DNA"/>
</dbReference>
<evidence type="ECO:0000256" key="1">
    <source>
        <dbReference type="ARBA" id="ARBA00022737"/>
    </source>
</evidence>
<accession>A0A2P5A6L2</accession>
<dbReference type="Pfam" id="PF13243">
    <property type="entry name" value="SQHop_cyclase_C"/>
    <property type="match status" value="1"/>
</dbReference>
<dbReference type="OrthoDB" id="1717038at2759"/>
<protein>
    <submittedName>
        <fullName evidence="3">Squalene cyclase, C-terminal</fullName>
    </submittedName>
</protein>
<dbReference type="SUPFAM" id="SSF48239">
    <property type="entry name" value="Terpenoid cyclases/Protein prenyltransferases"/>
    <property type="match status" value="1"/>
</dbReference>
<comment type="caution">
    <text evidence="3">The sequence shown here is derived from an EMBL/GenBank/DDBJ whole genome shotgun (WGS) entry which is preliminary data.</text>
</comment>
<keyword evidence="1" id="KW-0677">Repeat</keyword>
<dbReference type="InterPro" id="IPR018333">
    <property type="entry name" value="Squalene_cyclase"/>
</dbReference>
<reference evidence="4" key="1">
    <citation type="submission" date="2016-06" db="EMBL/GenBank/DDBJ databases">
        <title>Parallel loss of symbiosis genes in relatives of nitrogen-fixing non-legume Parasponia.</title>
        <authorList>
            <person name="Van Velzen R."/>
            <person name="Holmer R."/>
            <person name="Bu F."/>
            <person name="Rutten L."/>
            <person name="Van Zeijl A."/>
            <person name="Liu W."/>
            <person name="Santuari L."/>
            <person name="Cao Q."/>
            <person name="Sharma T."/>
            <person name="Shen D."/>
            <person name="Roswanjaya Y."/>
            <person name="Wardhani T."/>
            <person name="Kalhor M.S."/>
            <person name="Jansen J."/>
            <person name="Van den Hoogen J."/>
            <person name="Gungor B."/>
            <person name="Hartog M."/>
            <person name="Hontelez J."/>
            <person name="Verver J."/>
            <person name="Yang W.-C."/>
            <person name="Schijlen E."/>
            <person name="Repin R."/>
            <person name="Schilthuizen M."/>
            <person name="Schranz E."/>
            <person name="Heidstra R."/>
            <person name="Miyata K."/>
            <person name="Fedorova E."/>
            <person name="Kohlen W."/>
            <person name="Bisseling T."/>
            <person name="Smit S."/>
            <person name="Geurts R."/>
        </authorList>
    </citation>
    <scope>NUCLEOTIDE SEQUENCE [LARGE SCALE GENOMIC DNA]</scope>
    <source>
        <strain evidence="4">cv. WU1-14</strain>
    </source>
</reference>